<protein>
    <recommendedName>
        <fullName evidence="12">Extracellular metalloproteinase</fullName>
        <ecNumber evidence="12">3.4.24.-</ecNumber>
    </recommendedName>
    <alternativeName>
        <fullName evidence="12">Fungalysin</fullName>
    </alternativeName>
</protein>
<evidence type="ECO:0000313" key="13">
    <source>
        <dbReference type="EMBL" id="KAJ3256267.1"/>
    </source>
</evidence>
<evidence type="ECO:0000256" key="2">
    <source>
        <dbReference type="ARBA" id="ARBA00006006"/>
    </source>
</evidence>
<dbReference type="GO" id="GO:0008270">
    <property type="term" value="F:zinc ion binding"/>
    <property type="evidence" value="ECO:0007669"/>
    <property type="project" value="InterPro"/>
</dbReference>
<dbReference type="EC" id="3.4.24.-" evidence="12"/>
<keyword evidence="8 12" id="KW-0482">Metalloprotease</keyword>
<feature type="binding site" evidence="11">
    <location>
        <position position="388"/>
    </location>
    <ligand>
        <name>Zn(2+)</name>
        <dbReference type="ChEBI" id="CHEBI:29105"/>
        <note>catalytic</note>
    </ligand>
</feature>
<dbReference type="Proteomes" id="UP001210925">
    <property type="component" value="Unassembled WGS sequence"/>
</dbReference>
<evidence type="ECO:0000256" key="5">
    <source>
        <dbReference type="ARBA" id="ARBA00022723"/>
    </source>
</evidence>
<dbReference type="CDD" id="cd09596">
    <property type="entry name" value="M36"/>
    <property type="match status" value="1"/>
</dbReference>
<dbReference type="Pfam" id="PF02128">
    <property type="entry name" value="Peptidase_M36"/>
    <property type="match status" value="1"/>
</dbReference>
<comment type="similarity">
    <text evidence="2 12">Belongs to the peptidase M36 family.</text>
</comment>
<feature type="binding site" evidence="11">
    <location>
        <position position="418"/>
    </location>
    <ligand>
        <name>Zn(2+)</name>
        <dbReference type="ChEBI" id="CHEBI:29105"/>
        <note>catalytic</note>
    </ligand>
</feature>
<evidence type="ECO:0000256" key="10">
    <source>
        <dbReference type="PIRSR" id="PIRSR601842-1"/>
    </source>
</evidence>
<dbReference type="GO" id="GO:0005615">
    <property type="term" value="C:extracellular space"/>
    <property type="evidence" value="ECO:0007669"/>
    <property type="project" value="InterPro"/>
</dbReference>
<keyword evidence="14" id="KW-1185">Reference proteome</keyword>
<evidence type="ECO:0000256" key="7">
    <source>
        <dbReference type="ARBA" id="ARBA00022833"/>
    </source>
</evidence>
<keyword evidence="3 12" id="KW-0964">Secreted</keyword>
<dbReference type="AlphaFoldDB" id="A0AAD5UFM2"/>
<dbReference type="InterPro" id="IPR027268">
    <property type="entry name" value="Peptidase_M4/M1_CTD_sf"/>
</dbReference>
<comment type="cofactor">
    <cofactor evidence="11">
        <name>Zn(2+)</name>
        <dbReference type="ChEBI" id="CHEBI:29105"/>
    </cofactor>
    <text evidence="11">Binds 1 zinc ion per subunit.</text>
</comment>
<evidence type="ECO:0000256" key="8">
    <source>
        <dbReference type="ARBA" id="ARBA00023049"/>
    </source>
</evidence>
<keyword evidence="4 12" id="KW-0645">Protease</keyword>
<evidence type="ECO:0000256" key="9">
    <source>
        <dbReference type="ARBA" id="ARBA00023145"/>
    </source>
</evidence>
<gene>
    <name evidence="13" type="primary">MEP5_3</name>
    <name evidence="13" type="ORF">HK103_005630</name>
</gene>
<evidence type="ECO:0000256" key="11">
    <source>
        <dbReference type="PIRSR" id="PIRSR601842-2"/>
    </source>
</evidence>
<dbReference type="PRINTS" id="PR00999">
    <property type="entry name" value="FUNGALYSIN"/>
</dbReference>
<evidence type="ECO:0000256" key="6">
    <source>
        <dbReference type="ARBA" id="ARBA00022801"/>
    </source>
</evidence>
<dbReference type="EMBL" id="JADGKB010000053">
    <property type="protein sequence ID" value="KAJ3256267.1"/>
    <property type="molecule type" value="Genomic_DNA"/>
</dbReference>
<evidence type="ECO:0000256" key="1">
    <source>
        <dbReference type="ARBA" id="ARBA00004613"/>
    </source>
</evidence>
<feature type="binding site" evidence="11">
    <location>
        <position position="392"/>
    </location>
    <ligand>
        <name>Zn(2+)</name>
        <dbReference type="ChEBI" id="CHEBI:29105"/>
        <note>catalytic</note>
    </ligand>
</feature>
<proteinExistence type="inferred from homology"/>
<dbReference type="SUPFAM" id="SSF55486">
    <property type="entry name" value="Metalloproteases ('zincins'), catalytic domain"/>
    <property type="match status" value="1"/>
</dbReference>
<dbReference type="GO" id="GO:0006508">
    <property type="term" value="P:proteolysis"/>
    <property type="evidence" value="ECO:0007669"/>
    <property type="project" value="UniProtKB-KW"/>
</dbReference>
<reference evidence="13" key="1">
    <citation type="submission" date="2020-05" db="EMBL/GenBank/DDBJ databases">
        <title>Phylogenomic resolution of chytrid fungi.</title>
        <authorList>
            <person name="Stajich J.E."/>
            <person name="Amses K."/>
            <person name="Simmons R."/>
            <person name="Seto K."/>
            <person name="Myers J."/>
            <person name="Bonds A."/>
            <person name="Quandt C.A."/>
            <person name="Barry K."/>
            <person name="Liu P."/>
            <person name="Grigoriev I."/>
            <person name="Longcore J.E."/>
            <person name="James T.Y."/>
        </authorList>
    </citation>
    <scope>NUCLEOTIDE SEQUENCE</scope>
    <source>
        <strain evidence="13">PLAUS21</strain>
    </source>
</reference>
<keyword evidence="6 12" id="KW-0378">Hydrolase</keyword>
<dbReference type="InterPro" id="IPR050371">
    <property type="entry name" value="Fungal_virulence_M36"/>
</dbReference>
<dbReference type="Gene3D" id="1.10.390.10">
    <property type="entry name" value="Neutral Protease Domain 2"/>
    <property type="match status" value="1"/>
</dbReference>
<evidence type="ECO:0000256" key="3">
    <source>
        <dbReference type="ARBA" id="ARBA00022525"/>
    </source>
</evidence>
<comment type="caution">
    <text evidence="13">The sequence shown here is derived from an EMBL/GenBank/DDBJ whole genome shotgun (WGS) entry which is preliminary data.</text>
</comment>
<dbReference type="PANTHER" id="PTHR33478:SF1">
    <property type="entry name" value="EXTRACELLULAR METALLOPROTEINASE MEP"/>
    <property type="match status" value="1"/>
</dbReference>
<feature type="active site" evidence="10">
    <location>
        <position position="389"/>
    </location>
</feature>
<keyword evidence="9 12" id="KW-0865">Zymogen</keyword>
<feature type="binding site" evidence="11">
    <location>
        <position position="190"/>
    </location>
    <ligand>
        <name>Zn(2+)</name>
        <dbReference type="ChEBI" id="CHEBI:29105"/>
        <note>catalytic</note>
    </ligand>
</feature>
<dbReference type="PANTHER" id="PTHR33478">
    <property type="entry name" value="EXTRACELLULAR METALLOPROTEINASE MEP"/>
    <property type="match status" value="1"/>
</dbReference>
<organism evidence="13 14">
    <name type="scientific">Boothiomyces macroporosus</name>
    <dbReference type="NCBI Taxonomy" id="261099"/>
    <lineage>
        <taxon>Eukaryota</taxon>
        <taxon>Fungi</taxon>
        <taxon>Fungi incertae sedis</taxon>
        <taxon>Chytridiomycota</taxon>
        <taxon>Chytridiomycota incertae sedis</taxon>
        <taxon>Chytridiomycetes</taxon>
        <taxon>Rhizophydiales</taxon>
        <taxon>Terramycetaceae</taxon>
        <taxon>Boothiomyces</taxon>
    </lineage>
</organism>
<accession>A0AAD5UFM2</accession>
<sequence>MLTPEKLQDISVKWVEKNLAFGPQDSVVVKDCMFDESTSMNHCYLMKQSYGLDIVNSMAQLTLSASGNVLAHGNCWIKPESNSPIVKRDNSITCQQAIESAAKSLNITKTNAESWKVFTNDKSVTVLDIDFVVGNATCHEALYKTESSLKHIWSVVFNTDAQYLNLMVDISNGNILGAADWNSHFDYTSEGRLKIRAPTGNFEYRALPLGALNPRNKPPVIITNPADTTVSLQGWHDPGAAILTTSGNNVIVSDNRAGLADVKKASAAGKQAKGAGSVFDFAMDDTTQEPSEYISASMTNVFFLANAFHDIFYHYGFTEATGNFQKNNFNKGGAGGDPVLAFVQDGSGKNNANFATPPDGQSGILRLFVFTNTNPNRDGAMENSIVLHELTHGVSSRLTGGKRQGNCLSTLISGGLGEGWSDAIAIALELGHSATRGDNVALGEYVTGNSQRGIRSFPYSTNLGDNPLKYSNLNSRKEVHAIGEVWAVMLYELYWNLVDQFGFDDDFVRTSTGNGGNTRFLKLLITGMKLQPCFPNFVNARDAILAADKQLYKSENACLIWAAFSKRGLGAQALGNSFVDDSTVPANCEQELRLDNDSSKACTTCLAFSRALLLF</sequence>
<evidence type="ECO:0000256" key="4">
    <source>
        <dbReference type="ARBA" id="ARBA00022670"/>
    </source>
</evidence>
<keyword evidence="5 11" id="KW-0479">Metal-binding</keyword>
<comment type="subcellular location">
    <subcellularLocation>
        <location evidence="1 12">Secreted</location>
    </subcellularLocation>
</comment>
<dbReference type="InterPro" id="IPR001842">
    <property type="entry name" value="Peptidase_M36"/>
</dbReference>
<name>A0AAD5UFM2_9FUNG</name>
<dbReference type="Gene3D" id="3.10.170.10">
    <property type="match status" value="1"/>
</dbReference>
<keyword evidence="7 11" id="KW-0862">Zinc</keyword>
<evidence type="ECO:0000313" key="14">
    <source>
        <dbReference type="Proteomes" id="UP001210925"/>
    </source>
</evidence>
<dbReference type="GO" id="GO:0004222">
    <property type="term" value="F:metalloendopeptidase activity"/>
    <property type="evidence" value="ECO:0007669"/>
    <property type="project" value="InterPro"/>
</dbReference>
<evidence type="ECO:0000256" key="12">
    <source>
        <dbReference type="RuleBase" id="RU364017"/>
    </source>
</evidence>